<proteinExistence type="predicted"/>
<dbReference type="EMBL" id="QUTG01000833">
    <property type="protein sequence ID" value="RHZ01191.1"/>
    <property type="molecule type" value="Genomic_DNA"/>
</dbReference>
<organism evidence="1 2">
    <name type="scientific">Aphanomyces astaci</name>
    <name type="common">Crayfish plague agent</name>
    <dbReference type="NCBI Taxonomy" id="112090"/>
    <lineage>
        <taxon>Eukaryota</taxon>
        <taxon>Sar</taxon>
        <taxon>Stramenopiles</taxon>
        <taxon>Oomycota</taxon>
        <taxon>Saprolegniomycetes</taxon>
        <taxon>Saprolegniales</taxon>
        <taxon>Verrucalvaceae</taxon>
        <taxon>Aphanomyces</taxon>
    </lineage>
</organism>
<dbReference type="VEuPathDB" id="FungiDB:H257_10361"/>
<reference evidence="1 2" key="1">
    <citation type="submission" date="2018-08" db="EMBL/GenBank/DDBJ databases">
        <title>Aphanomyces genome sequencing and annotation.</title>
        <authorList>
            <person name="Minardi D."/>
            <person name="Oidtmann B."/>
            <person name="Van Der Giezen M."/>
            <person name="Studholme D.J."/>
        </authorList>
    </citation>
    <scope>NUCLEOTIDE SEQUENCE [LARGE SCALE GENOMIC DNA]</scope>
    <source>
        <strain evidence="1 2">Sv</strain>
    </source>
</reference>
<evidence type="ECO:0000313" key="1">
    <source>
        <dbReference type="EMBL" id="RHZ01191.1"/>
    </source>
</evidence>
<evidence type="ECO:0000313" key="2">
    <source>
        <dbReference type="Proteomes" id="UP000285712"/>
    </source>
</evidence>
<dbReference type="AlphaFoldDB" id="A0A418DWN0"/>
<name>A0A418DWN0_APHAT</name>
<gene>
    <name evidence="1" type="ORF">DYB35_012454</name>
</gene>
<accession>A0A418DWN0</accession>
<comment type="caution">
    <text evidence="1">The sequence shown here is derived from an EMBL/GenBank/DDBJ whole genome shotgun (WGS) entry which is preliminary data.</text>
</comment>
<sequence>MLETVILCFTFIFHPSSMSAQRLFKTELNELQATMEHMCFEAFFHKVRYLRQRMMDAQGSITKANAFVLDVENWIFMQNVIEEYYTKHGTK</sequence>
<protein>
    <submittedName>
        <fullName evidence="1">Uncharacterized protein</fullName>
    </submittedName>
</protein>
<dbReference type="Proteomes" id="UP000285712">
    <property type="component" value="Unassembled WGS sequence"/>
</dbReference>